<sequence length="83" mass="9352">MELTGKIDCIAVENNNGNDKKMLTLVNGREVLFVEFQGKNIHLLDTFEKGDEVSIQARFNGKISGLGRKYNNIIGKRIDLQPM</sequence>
<name>A0ABQ5MEK1_9FLAO</name>
<protein>
    <submittedName>
        <fullName evidence="1">Uncharacterized protein</fullName>
    </submittedName>
</protein>
<reference evidence="1" key="1">
    <citation type="submission" date="2022-07" db="EMBL/GenBank/DDBJ databases">
        <title>Taxonomy of Novel Oxalotrophic and Methylotrophic Bacteria.</title>
        <authorList>
            <person name="Sahin N."/>
            <person name="Tani A."/>
        </authorList>
    </citation>
    <scope>NUCLEOTIDE SEQUENCE</scope>
    <source>
        <strain evidence="1">Y10</strain>
    </source>
</reference>
<accession>A0ABQ5MEK1</accession>
<dbReference type="EMBL" id="BRVO01000001">
    <property type="protein sequence ID" value="GLB47824.1"/>
    <property type="molecule type" value="Genomic_DNA"/>
</dbReference>
<comment type="caution">
    <text evidence="1">The sequence shown here is derived from an EMBL/GenBank/DDBJ whole genome shotgun (WGS) entry which is preliminary data.</text>
</comment>
<proteinExistence type="predicted"/>
<evidence type="ECO:0000313" key="2">
    <source>
        <dbReference type="Proteomes" id="UP001143543"/>
    </source>
</evidence>
<organism evidence="1 2">
    <name type="scientific">Neptunitalea lumnitzerae</name>
    <dbReference type="NCBI Taxonomy" id="2965509"/>
    <lineage>
        <taxon>Bacteria</taxon>
        <taxon>Pseudomonadati</taxon>
        <taxon>Bacteroidota</taxon>
        <taxon>Flavobacteriia</taxon>
        <taxon>Flavobacteriales</taxon>
        <taxon>Flavobacteriaceae</taxon>
        <taxon>Neptunitalea</taxon>
    </lineage>
</organism>
<dbReference type="Proteomes" id="UP001143543">
    <property type="component" value="Unassembled WGS sequence"/>
</dbReference>
<evidence type="ECO:0000313" key="1">
    <source>
        <dbReference type="EMBL" id="GLB47824.1"/>
    </source>
</evidence>
<dbReference type="RefSeq" id="WP_281763489.1">
    <property type="nucleotide sequence ID" value="NZ_BRVO01000001.1"/>
</dbReference>
<keyword evidence="2" id="KW-1185">Reference proteome</keyword>
<gene>
    <name evidence="1" type="ORF">Y10_01920</name>
</gene>